<feature type="region of interest" description="Disordered" evidence="1">
    <location>
        <begin position="68"/>
        <end position="94"/>
    </location>
</feature>
<evidence type="ECO:0000259" key="2">
    <source>
        <dbReference type="PROSITE" id="PS50196"/>
    </source>
</evidence>
<dbReference type="GO" id="GO:0005737">
    <property type="term" value="C:cytoplasm"/>
    <property type="evidence" value="ECO:0007669"/>
    <property type="project" value="TreeGrafter"/>
</dbReference>
<dbReference type="FunFam" id="2.30.29.30:FF:000018">
    <property type="entry name" value="E3 SUMO-protein ligase RanBP2"/>
    <property type="match status" value="1"/>
</dbReference>
<name>A0A914UK62_9BILA</name>
<dbReference type="InterPro" id="IPR011993">
    <property type="entry name" value="PH-like_dom_sf"/>
</dbReference>
<dbReference type="SUPFAM" id="SSF50729">
    <property type="entry name" value="PH domain-like"/>
    <property type="match status" value="2"/>
</dbReference>
<dbReference type="SMART" id="SM00160">
    <property type="entry name" value="RanBD"/>
    <property type="match status" value="1"/>
</dbReference>
<feature type="region of interest" description="Disordered" evidence="1">
    <location>
        <begin position="496"/>
        <end position="517"/>
    </location>
</feature>
<accession>A0A914UK62</accession>
<reference evidence="4" key="1">
    <citation type="submission" date="2022-11" db="UniProtKB">
        <authorList>
            <consortium name="WormBaseParasite"/>
        </authorList>
    </citation>
    <scope>IDENTIFICATION</scope>
</reference>
<feature type="compositionally biased region" description="Polar residues" evidence="1">
    <location>
        <begin position="216"/>
        <end position="231"/>
    </location>
</feature>
<dbReference type="Proteomes" id="UP000887566">
    <property type="component" value="Unplaced"/>
</dbReference>
<feature type="region of interest" description="Disordered" evidence="1">
    <location>
        <begin position="610"/>
        <end position="633"/>
    </location>
</feature>
<feature type="region of interest" description="Disordered" evidence="1">
    <location>
        <begin position="117"/>
        <end position="144"/>
    </location>
</feature>
<feature type="region of interest" description="Disordered" evidence="1">
    <location>
        <begin position="294"/>
        <end position="327"/>
    </location>
</feature>
<dbReference type="GO" id="GO:0006913">
    <property type="term" value="P:nucleocytoplasmic transport"/>
    <property type="evidence" value="ECO:0007669"/>
    <property type="project" value="InterPro"/>
</dbReference>
<feature type="compositionally biased region" description="Low complexity" evidence="1">
    <location>
        <begin position="164"/>
        <end position="192"/>
    </location>
</feature>
<feature type="compositionally biased region" description="Low complexity" evidence="1">
    <location>
        <begin position="74"/>
        <end position="94"/>
    </location>
</feature>
<evidence type="ECO:0000313" key="4">
    <source>
        <dbReference type="WBParaSite" id="PSAMB.scaffold10645size3931.g33516.t1"/>
    </source>
</evidence>
<evidence type="ECO:0000313" key="3">
    <source>
        <dbReference type="Proteomes" id="UP000887566"/>
    </source>
</evidence>
<keyword evidence="3" id="KW-1185">Reference proteome</keyword>
<dbReference type="CDD" id="cd00835">
    <property type="entry name" value="RanBD_family"/>
    <property type="match status" value="1"/>
</dbReference>
<feature type="region of interest" description="Disordered" evidence="1">
    <location>
        <begin position="461"/>
        <end position="483"/>
    </location>
</feature>
<evidence type="ECO:0000256" key="1">
    <source>
        <dbReference type="SAM" id="MobiDB-lite"/>
    </source>
</evidence>
<dbReference type="GO" id="GO:0005643">
    <property type="term" value="C:nuclear pore"/>
    <property type="evidence" value="ECO:0007669"/>
    <property type="project" value="TreeGrafter"/>
</dbReference>
<dbReference type="CDD" id="cd13179">
    <property type="entry name" value="RanBD_RanBP1"/>
    <property type="match status" value="1"/>
</dbReference>
<dbReference type="InterPro" id="IPR045255">
    <property type="entry name" value="RanBP1-like"/>
</dbReference>
<dbReference type="AlphaFoldDB" id="A0A914UK62"/>
<feature type="region of interest" description="Disordered" evidence="1">
    <location>
        <begin position="164"/>
        <end position="251"/>
    </location>
</feature>
<feature type="domain" description="RanBD1" evidence="2">
    <location>
        <begin position="327"/>
        <end position="457"/>
    </location>
</feature>
<dbReference type="PROSITE" id="PS50196">
    <property type="entry name" value="RANBD1"/>
    <property type="match status" value="2"/>
</dbReference>
<dbReference type="InterPro" id="IPR000156">
    <property type="entry name" value="Ran_bind_dom"/>
</dbReference>
<feature type="compositionally biased region" description="Acidic residues" evidence="1">
    <location>
        <begin position="610"/>
        <end position="632"/>
    </location>
</feature>
<feature type="compositionally biased region" description="Low complexity" evidence="1">
    <location>
        <begin position="461"/>
        <end position="470"/>
    </location>
</feature>
<organism evidence="3 4">
    <name type="scientific">Plectus sambesii</name>
    <dbReference type="NCBI Taxonomy" id="2011161"/>
    <lineage>
        <taxon>Eukaryota</taxon>
        <taxon>Metazoa</taxon>
        <taxon>Ecdysozoa</taxon>
        <taxon>Nematoda</taxon>
        <taxon>Chromadorea</taxon>
        <taxon>Plectida</taxon>
        <taxon>Plectina</taxon>
        <taxon>Plectoidea</taxon>
        <taxon>Plectidae</taxon>
        <taxon>Plectus</taxon>
    </lineage>
</organism>
<feature type="domain" description="RanBD1" evidence="2">
    <location>
        <begin position="1"/>
        <end position="68"/>
    </location>
</feature>
<proteinExistence type="predicted"/>
<dbReference type="Gene3D" id="2.30.29.30">
    <property type="entry name" value="Pleckstrin-homology domain (PH domain)/Phosphotyrosine-binding domain (PTB)"/>
    <property type="match status" value="2"/>
</dbReference>
<sequence>MRRDQVHKVCANHRLNSQMKLTPMQKSDRAWVWSCQDFSEGVLTDETFAAKFKDPDTANQFRDAFQAAVGGKESTTPAKSTSDSAKAATTTTTAATTTPKGAAVFGSGGGLFGASATTTASPASTTSTSQSTTFGSSGSASKLPTSTTTAAAVTPSFSNFSFGSSAATTPSTSAPTNTPAAPSVTVAPTGAANPKFTFGGVSFGQPKPAAKKDESTPSSTSSVFGQFSFGSTDKKGESTQPTSVFGGGSSGGGGGGGLSFASLASSADSTPAFQSKGTGFAGTGAKLFANFQSSGSATTDASPAGHRTRGESETSGGEPENYEPEAHFEPVIPLPDLVEVTTGEENEETLFSERSKLFRYITESNEWKERGVGELKILRDLDSKKVRLVMRREQVHKVCANHYLTPQTKLTPMQKSDRAWVWSCQDFSEGFLTDEMFAAKFKNPEVADKFRAAFESAVGGESSASSKAGGDNQKTATPTLKGAAVFGNGGRLFGTSATTSSPTSAAPTSTSGGASPSAASFSFKLGASTEQKTPVSPSPVNFSFSLPKDTAPAASKAGAAKKDDPSYQLPADFYDYEHKEPCPGCMGCASEEDQETALRTLDYMANSPYVDDEEEYEEEEEEGGDESEELEPVWESRATLTISDPDASPLKAKAEGQTVQGYARIIPDGDMEYAYRVEFTTEEGDKVMSHPIVLEDSLTATEKKTSPWYADWTAYDFANDLPLRRSFRLSFNNAKARDDFVKTYQTGVEIAKENSVHRYNPDEQDLDQQDDNDHRFMFEALKKSIPKDEHADY</sequence>
<dbReference type="WBParaSite" id="PSAMB.scaffold10645size3931.g33516.t1">
    <property type="protein sequence ID" value="PSAMB.scaffold10645size3931.g33516.t1"/>
    <property type="gene ID" value="PSAMB.scaffold10645size3931.g33516"/>
</dbReference>
<dbReference type="GO" id="GO:0005096">
    <property type="term" value="F:GTPase activator activity"/>
    <property type="evidence" value="ECO:0007669"/>
    <property type="project" value="TreeGrafter"/>
</dbReference>
<dbReference type="PANTHER" id="PTHR23138:SF87">
    <property type="entry name" value="E3 SUMO-PROTEIN LIGASE RANBP2"/>
    <property type="match status" value="1"/>
</dbReference>
<dbReference type="InterPro" id="IPR045256">
    <property type="entry name" value="RanBP1_RanBD"/>
</dbReference>
<dbReference type="PANTHER" id="PTHR23138">
    <property type="entry name" value="RAN BINDING PROTEIN"/>
    <property type="match status" value="1"/>
</dbReference>
<protein>
    <submittedName>
        <fullName evidence="4">RanBD1 domain-containing protein</fullName>
    </submittedName>
</protein>
<dbReference type="Pfam" id="PF00638">
    <property type="entry name" value="Ran_BP1"/>
    <property type="match status" value="2"/>
</dbReference>